<evidence type="ECO:0000256" key="3">
    <source>
        <dbReference type="ARBA" id="ARBA00022448"/>
    </source>
</evidence>
<feature type="transmembrane region" description="Helical" evidence="9">
    <location>
        <begin position="75"/>
        <end position="96"/>
    </location>
</feature>
<evidence type="ECO:0000256" key="4">
    <source>
        <dbReference type="ARBA" id="ARBA00022475"/>
    </source>
</evidence>
<evidence type="ECO:0000256" key="1">
    <source>
        <dbReference type="ARBA" id="ARBA00004429"/>
    </source>
</evidence>
<dbReference type="InterPro" id="IPR042193">
    <property type="entry name" value="FHIPEP_3"/>
</dbReference>
<feature type="transmembrane region" description="Helical" evidence="9">
    <location>
        <begin position="116"/>
        <end position="135"/>
    </location>
</feature>
<reference evidence="11" key="1">
    <citation type="submission" date="2017-02" db="EMBL/GenBank/DDBJ databases">
        <authorList>
            <person name="Varghese N."/>
            <person name="Submissions S."/>
        </authorList>
    </citation>
    <scope>NUCLEOTIDE SEQUENCE [LARGE SCALE GENOMIC DNA]</scope>
    <source>
        <strain evidence="11">DSM 3072</strain>
    </source>
</reference>
<keyword evidence="8 9" id="KW-0472">Membrane</keyword>
<evidence type="ECO:0000313" key="11">
    <source>
        <dbReference type="Proteomes" id="UP000242432"/>
    </source>
</evidence>
<organism evidence="10 11">
    <name type="scientific">Succinivibrio dextrinosolvens DSM 3072</name>
    <dbReference type="NCBI Taxonomy" id="1123324"/>
    <lineage>
        <taxon>Bacteria</taxon>
        <taxon>Pseudomonadati</taxon>
        <taxon>Pseudomonadota</taxon>
        <taxon>Gammaproteobacteria</taxon>
        <taxon>Aeromonadales</taxon>
        <taxon>Succinivibrionaceae</taxon>
        <taxon>Succinivibrio</taxon>
    </lineage>
</organism>
<dbReference type="InterPro" id="IPR006302">
    <property type="entry name" value="T3SS_HrcV"/>
</dbReference>
<keyword evidence="4" id="KW-1003">Cell membrane</keyword>
<name>A0A1T4V2A9_9GAMM</name>
<comment type="similarity">
    <text evidence="2">Belongs to the FHIPEP (flagella/HR/invasion proteins export pore) family.</text>
</comment>
<dbReference type="PANTHER" id="PTHR30161">
    <property type="entry name" value="FLAGELLAR EXPORT PROTEIN, MEMBRANE FLHA SUBUNIT-RELATED"/>
    <property type="match status" value="1"/>
</dbReference>
<dbReference type="Proteomes" id="UP000242432">
    <property type="component" value="Unassembled WGS sequence"/>
</dbReference>
<evidence type="ECO:0000256" key="9">
    <source>
        <dbReference type="SAM" id="Phobius"/>
    </source>
</evidence>
<feature type="transmembrane region" description="Helical" evidence="9">
    <location>
        <begin position="244"/>
        <end position="264"/>
    </location>
</feature>
<keyword evidence="3" id="KW-0813">Transport</keyword>
<accession>A0A1T4V2A9</accession>
<dbReference type="Pfam" id="PF00771">
    <property type="entry name" value="FHIPEP"/>
    <property type="match status" value="1"/>
</dbReference>
<evidence type="ECO:0000313" key="10">
    <source>
        <dbReference type="EMBL" id="SKA59004.1"/>
    </source>
</evidence>
<gene>
    <name evidence="10" type="ORF">SAMN02745213_00571</name>
</gene>
<keyword evidence="11" id="KW-1185">Reference proteome</keyword>
<evidence type="ECO:0000256" key="7">
    <source>
        <dbReference type="ARBA" id="ARBA00022989"/>
    </source>
</evidence>
<dbReference type="PRINTS" id="PR00949">
    <property type="entry name" value="TYPE3IMAPROT"/>
</dbReference>
<dbReference type="InterPro" id="IPR042194">
    <property type="entry name" value="FHIPEP_1"/>
</dbReference>
<comment type="subcellular location">
    <subcellularLocation>
        <location evidence="1">Cell inner membrane</location>
        <topology evidence="1">Multi-pass membrane protein</topology>
    </subcellularLocation>
</comment>
<dbReference type="Gene3D" id="3.40.30.60">
    <property type="entry name" value="FHIPEP family, domain 1"/>
    <property type="match status" value="1"/>
</dbReference>
<dbReference type="RefSeq" id="WP_078928140.1">
    <property type="nucleotide sequence ID" value="NZ_FUXX01000006.1"/>
</dbReference>
<evidence type="ECO:0000256" key="5">
    <source>
        <dbReference type="ARBA" id="ARBA00022519"/>
    </source>
</evidence>
<keyword evidence="5" id="KW-0997">Cell inner membrane</keyword>
<keyword evidence="7 9" id="KW-1133">Transmembrane helix</keyword>
<evidence type="ECO:0000256" key="2">
    <source>
        <dbReference type="ARBA" id="ARBA00008835"/>
    </source>
</evidence>
<sequence length="698" mass="77021">MSFINSARTSVGLVTKHADLMLVGAVIAVIALMILPMPTPLVDLLISMNLAVSFVIMMMSLYTPSVLGFSSFPTVLLFTTLFRLGLNICTTRLILLQADAGEIIYTFGEFAVGGNFVVGAVVFIIIAIIQFLVIAKGSERVSEVGARFSLDAMPGKQMSIDADLRAGSIDGEEAQRRREEVGLESKLYGSMDGAMKFVKGDAVAGLVIAAVNVIAGTIIGSSMNGLGLSDSLKLYGILTIGDGLVSQIPSLLISISAGILVTRSGGKVDNVGEQIGGEIFSRPKALKVASAMVFLFALVPGFPKPQLFSLAVIMYIISYGLEKMSYQSSAPEPDIKTQLVDKTLAPAVKGNGKKAKRSGNAEEFSPIVPIILDLSDDLYEALDYSALDDRMIELRSALYYDLGVPFPGINLRNNPGLPGLSYALNLDEIPISRGILMKDKLLVRDQPENVKMLGIDIEQGEDFLPGEKSWWVDKKYKDELEKINITALDFEDIITLHTSILLAKHAGDFIGMQESKYILDKMEERAPDLVHEATRLLPLQKIADIFKRLVQEQVSIRDLRCILENIISWAPREKDIIMLCEYVRVGLKRQISYRYTADQNLLPAVLIDPNVEEVIRKSIRQSSAGSFLALDPDSTKKFIEELKRIRSTTNKRTVIIASIDIRRYVRRLIEGEFYDVPVLDYQELTPEVSVQPIERIRF</sequence>
<dbReference type="Gene3D" id="1.10.8.540">
    <property type="entry name" value="FHIPEP family, domain 3"/>
    <property type="match status" value="1"/>
</dbReference>
<dbReference type="AlphaFoldDB" id="A0A1T4V2A9"/>
<dbReference type="InterPro" id="IPR025505">
    <property type="entry name" value="FHIPEP_CS"/>
</dbReference>
<dbReference type="Gene3D" id="3.40.50.12790">
    <property type="entry name" value="FHIPEP family, domain 4"/>
    <property type="match status" value="1"/>
</dbReference>
<proteinExistence type="inferred from homology"/>
<dbReference type="PIRSF" id="PIRSF005419">
    <property type="entry name" value="FlhA"/>
    <property type="match status" value="1"/>
</dbReference>
<dbReference type="NCBIfam" id="TIGR01399">
    <property type="entry name" value="hrcV"/>
    <property type="match status" value="1"/>
</dbReference>
<feature type="transmembrane region" description="Helical" evidence="9">
    <location>
        <begin position="44"/>
        <end position="63"/>
    </location>
</feature>
<evidence type="ECO:0000256" key="6">
    <source>
        <dbReference type="ARBA" id="ARBA00022692"/>
    </source>
</evidence>
<dbReference type="GO" id="GO:0009306">
    <property type="term" value="P:protein secretion"/>
    <property type="evidence" value="ECO:0007669"/>
    <property type="project" value="InterPro"/>
</dbReference>
<dbReference type="GO" id="GO:0005886">
    <property type="term" value="C:plasma membrane"/>
    <property type="evidence" value="ECO:0007669"/>
    <property type="project" value="UniProtKB-SubCell"/>
</dbReference>
<evidence type="ECO:0000256" key="8">
    <source>
        <dbReference type="ARBA" id="ARBA00023136"/>
    </source>
</evidence>
<dbReference type="PANTHER" id="PTHR30161:SF2">
    <property type="entry name" value="INVASION PROTEIN INVA"/>
    <property type="match status" value="1"/>
</dbReference>
<protein>
    <submittedName>
        <fullName evidence="10">Type III secretion protein V</fullName>
    </submittedName>
</protein>
<dbReference type="InterPro" id="IPR042196">
    <property type="entry name" value="FHIPEP_4"/>
</dbReference>
<dbReference type="STRING" id="83771.SAMN02910357_01259"/>
<keyword evidence="6 9" id="KW-0812">Transmembrane</keyword>
<feature type="transmembrane region" description="Helical" evidence="9">
    <location>
        <begin position="20"/>
        <end position="38"/>
    </location>
</feature>
<dbReference type="EMBL" id="FUXX01000006">
    <property type="protein sequence ID" value="SKA59004.1"/>
    <property type="molecule type" value="Genomic_DNA"/>
</dbReference>
<feature type="transmembrane region" description="Helical" evidence="9">
    <location>
        <begin position="203"/>
        <end position="224"/>
    </location>
</feature>
<dbReference type="PROSITE" id="PS00994">
    <property type="entry name" value="FHIPEP"/>
    <property type="match status" value="1"/>
</dbReference>
<dbReference type="InterPro" id="IPR001712">
    <property type="entry name" value="T3SS_FHIPEP"/>
</dbReference>